<dbReference type="Pfam" id="PF13467">
    <property type="entry name" value="RHH_4"/>
    <property type="match status" value="1"/>
</dbReference>
<evidence type="ECO:0000313" key="2">
    <source>
        <dbReference type="EMBL" id="MCP8888119.1"/>
    </source>
</evidence>
<dbReference type="AlphaFoldDB" id="A0A9Q4AQN0"/>
<protein>
    <submittedName>
        <fullName evidence="2">Ribbon-helix-helix domain-containing protein</fullName>
    </submittedName>
</protein>
<comment type="caution">
    <text evidence="2">The sequence shown here is derived from an EMBL/GenBank/DDBJ whole genome shotgun (WGS) entry which is preliminary data.</text>
</comment>
<dbReference type="InterPro" id="IPR027373">
    <property type="entry name" value="RHH_dom"/>
</dbReference>
<evidence type="ECO:0000313" key="3">
    <source>
        <dbReference type="Proteomes" id="UP001060275"/>
    </source>
</evidence>
<gene>
    <name evidence="2" type="ORF">NF348_13425</name>
</gene>
<dbReference type="Proteomes" id="UP001060275">
    <property type="component" value="Unassembled WGS sequence"/>
</dbReference>
<dbReference type="RefSeq" id="WP_254675190.1">
    <property type="nucleotide sequence ID" value="NZ_JAMWDU010000005.1"/>
</dbReference>
<keyword evidence="3" id="KW-1185">Reference proteome</keyword>
<sequence>MNDSNRDDHLVDVSTGASSGDDWSVPIFRTVTTVTGRHALRLEGVFWDAIARLATRQGRKTPEMVRELLGAAEVGGTNLSSGLRSIIVRRLLNEDDRLASLAAPLAAVKLMQMAPTPSFALDRNKHLVRVNDEFVRYLRTVMVRNGPVEKAQLRLDRPAETIFAELATGTAIECGVSIVVDNHERRTQARIIVPPPEPANVLVGFILS</sequence>
<reference evidence="2" key="1">
    <citation type="submission" date="2022-06" db="EMBL/GenBank/DDBJ databases">
        <title>Devosia sp. XJ19-45 genome assembly.</title>
        <authorList>
            <person name="Li B."/>
            <person name="Cai M."/>
            <person name="Nie G."/>
            <person name="Li W."/>
        </authorList>
    </citation>
    <scope>NUCLEOTIDE SEQUENCE</scope>
    <source>
        <strain evidence="2">XJ19-45</strain>
    </source>
</reference>
<organism evidence="2 3">
    <name type="scientific">Devosia ureilytica</name>
    <dbReference type="NCBI Taxonomy" id="2952754"/>
    <lineage>
        <taxon>Bacteria</taxon>
        <taxon>Pseudomonadati</taxon>
        <taxon>Pseudomonadota</taxon>
        <taxon>Alphaproteobacteria</taxon>
        <taxon>Hyphomicrobiales</taxon>
        <taxon>Devosiaceae</taxon>
        <taxon>Devosia</taxon>
    </lineage>
</organism>
<dbReference type="Gene3D" id="1.10.3990.20">
    <property type="entry name" value="protein bp1543"/>
    <property type="match status" value="1"/>
</dbReference>
<dbReference type="InterPro" id="IPR038268">
    <property type="entry name" value="RHH_sf"/>
</dbReference>
<accession>A0A9Q4AQN0</accession>
<name>A0A9Q4AQN0_9HYPH</name>
<proteinExistence type="predicted"/>
<feature type="domain" description="Ribbon-helix-helix" evidence="1">
    <location>
        <begin position="37"/>
        <end position="90"/>
    </location>
</feature>
<evidence type="ECO:0000259" key="1">
    <source>
        <dbReference type="Pfam" id="PF13467"/>
    </source>
</evidence>
<dbReference type="EMBL" id="JAMWDU010000005">
    <property type="protein sequence ID" value="MCP8888119.1"/>
    <property type="molecule type" value="Genomic_DNA"/>
</dbReference>